<dbReference type="GO" id="GO:0038130">
    <property type="term" value="P:ERBB4 signaling pathway"/>
    <property type="evidence" value="ECO:0007669"/>
    <property type="project" value="UniProtKB-ARBA"/>
</dbReference>
<keyword evidence="19" id="KW-1185">Reference proteome</keyword>
<keyword evidence="5" id="KW-0964">Secreted</keyword>
<dbReference type="GO" id="GO:0005886">
    <property type="term" value="C:plasma membrane"/>
    <property type="evidence" value="ECO:0007669"/>
    <property type="project" value="UniProtKB-SubCell"/>
</dbReference>
<dbReference type="GO" id="GO:0007399">
    <property type="term" value="P:nervous system development"/>
    <property type="evidence" value="ECO:0007669"/>
    <property type="project" value="InterPro"/>
</dbReference>
<evidence type="ECO:0000256" key="11">
    <source>
        <dbReference type="ARBA" id="ARBA00023157"/>
    </source>
</evidence>
<reference evidence="18 19" key="1">
    <citation type="submission" date="2019-04" db="EMBL/GenBank/DDBJ databases">
        <authorList>
            <consortium name="Wellcome Sanger Institute Data Sharing"/>
        </authorList>
    </citation>
    <scope>NUCLEOTIDE SEQUENCE [LARGE SCALE GENOMIC DNA]</scope>
</reference>
<feature type="disulfide bond" evidence="14">
    <location>
        <begin position="269"/>
        <end position="278"/>
    </location>
</feature>
<evidence type="ECO:0000256" key="2">
    <source>
        <dbReference type="ARBA" id="ARBA00004613"/>
    </source>
</evidence>
<dbReference type="KEGG" id="sfm:108925825"/>
<feature type="transmembrane region" description="Helical" evidence="16">
    <location>
        <begin position="311"/>
        <end position="334"/>
    </location>
</feature>
<evidence type="ECO:0000256" key="8">
    <source>
        <dbReference type="ARBA" id="ARBA00022989"/>
    </source>
</evidence>
<dbReference type="GO" id="GO:0098978">
    <property type="term" value="C:glutamatergic synapse"/>
    <property type="evidence" value="ECO:0007669"/>
    <property type="project" value="UniProtKB-ARBA"/>
</dbReference>
<dbReference type="PANTHER" id="PTHR11100">
    <property type="entry name" value="HEREGULIN-NEUREGULIN FAMILY MEMBER"/>
    <property type="match status" value="1"/>
</dbReference>
<keyword evidence="11 14" id="KW-1015">Disulfide bond</keyword>
<name>A0A8C9TLH3_SCLFO</name>
<comment type="similarity">
    <text evidence="3">Belongs to the neuregulin family.</text>
</comment>
<feature type="region of interest" description="Disordered" evidence="15">
    <location>
        <begin position="1"/>
        <end position="36"/>
    </location>
</feature>
<evidence type="ECO:0000256" key="5">
    <source>
        <dbReference type="ARBA" id="ARBA00022525"/>
    </source>
</evidence>
<dbReference type="GeneTree" id="ENSGT00940000156754"/>
<dbReference type="PROSITE" id="PS50026">
    <property type="entry name" value="EGF_3"/>
    <property type="match status" value="1"/>
</dbReference>
<feature type="region of interest" description="Disordered" evidence="15">
    <location>
        <begin position="422"/>
        <end position="452"/>
    </location>
</feature>
<protein>
    <recommendedName>
        <fullName evidence="13">Pro-neuregulin-3, membrane-bound isoform</fullName>
    </recommendedName>
</protein>
<dbReference type="InterPro" id="IPR000742">
    <property type="entry name" value="EGF"/>
</dbReference>
<reference evidence="18" key="2">
    <citation type="submission" date="2025-08" db="UniProtKB">
        <authorList>
            <consortium name="Ensembl"/>
        </authorList>
    </citation>
    <scope>IDENTIFICATION</scope>
</reference>
<dbReference type="Ensembl" id="ENSSFOT00015049762.1">
    <property type="protein sequence ID" value="ENSSFOP00015052717.1"/>
    <property type="gene ID" value="ENSSFOG00015030926.1"/>
</dbReference>
<evidence type="ECO:0000313" key="18">
    <source>
        <dbReference type="Ensembl" id="ENSSFOP00015052717.1"/>
    </source>
</evidence>
<comment type="subcellular location">
    <subcellularLocation>
        <location evidence="1">Cell membrane</location>
        <topology evidence="1">Single-pass type I membrane protein</topology>
    </subcellularLocation>
    <subcellularLocation>
        <location evidence="2">Secreted</location>
    </subcellularLocation>
</comment>
<dbReference type="GO" id="GO:0045499">
    <property type="term" value="F:chemorepellent activity"/>
    <property type="evidence" value="ECO:0007669"/>
    <property type="project" value="TreeGrafter"/>
</dbReference>
<dbReference type="InterPro" id="IPR040180">
    <property type="entry name" value="Neuregulin"/>
</dbReference>
<keyword evidence="7 16" id="KW-0812">Transmembrane</keyword>
<dbReference type="AlphaFoldDB" id="A0A8C9TLH3"/>
<feature type="compositionally biased region" description="Gly residues" evidence="15">
    <location>
        <begin position="132"/>
        <end position="144"/>
    </location>
</feature>
<comment type="caution">
    <text evidence="14">Lacks conserved residue(s) required for the propagation of feature annotation.</text>
</comment>
<dbReference type="GO" id="GO:0035556">
    <property type="term" value="P:intracellular signal transduction"/>
    <property type="evidence" value="ECO:0007669"/>
    <property type="project" value="TreeGrafter"/>
</dbReference>
<feature type="compositionally biased region" description="Polar residues" evidence="15">
    <location>
        <begin position="111"/>
        <end position="122"/>
    </location>
</feature>
<dbReference type="PANTHER" id="PTHR11100:SF18">
    <property type="entry name" value="PRO-NEUREGULIN-3, MEMBRANE-BOUND ISOFORM"/>
    <property type="match status" value="1"/>
</dbReference>
<feature type="transmembrane region" description="Helical" evidence="16">
    <location>
        <begin position="52"/>
        <end position="76"/>
    </location>
</feature>
<evidence type="ECO:0000256" key="12">
    <source>
        <dbReference type="ARBA" id="ARBA00063299"/>
    </source>
</evidence>
<feature type="domain" description="EGF-like" evidence="17">
    <location>
        <begin position="236"/>
        <end position="279"/>
    </location>
</feature>
<keyword evidence="8 16" id="KW-1133">Transmembrane helix</keyword>
<dbReference type="Gene3D" id="2.10.25.10">
    <property type="entry name" value="Laminin"/>
    <property type="match status" value="1"/>
</dbReference>
<accession>A0A8C9TLH3</accession>
<sequence>MSERSGPTLSGALRLEEREEGGVAPGRDQASPPEPEHLRCGTCTLWPRQQTWLCVVPLLIGFIGLGLSLMLLKWIVVGSVQDYVPTDLVDAKGIGQDPIFLSKPSAFPKSSDSTMSVSTAATGKNGFRPGIHSGGTTRGNGPGASGSQVTLRSTTVRQVSTSSVRGPATTTAAFTLSTSAVTPSSTPLISNPTVLHDSTQMWTHAHVSQRPSATPTRLHVLVKTESPTSPPLRSEHFKPCRDKDLAYCLNEGECFIIETLTGMHKHCRCKEGYQGVRCDQFLPKTDPILSDPTDHLGIEFMEIEAIYKRQVVSISCIATGISLLGTLCVAFYCWNKRRREKLHTHVKESRIQKNYTNHTSSHMTQSVLKTQYSLQIHKNCKGHRSSPPGQGVVQESTIGQSSTACLAHAGLYPGKHNSEQRAGAAQRCAARKNSPGSRGRLNPVGGHRDSGPAYHHLKEVEAPEKSAETFREHQRINAGSYLQKDCFLNMQPPLSALEGMQGSKTEVRCSCLDKAAPRSSSCSPSYQAPRVACRAGSIPIIPSFQGHHSDSSCMQMGDAVRSSFCTAALSDTVLRNSRHPSSSSSSSSSSLTRGGKQDAVALLLEEAQEQLRVLSHAQRRQEDVALYPAARETACFLGPVGAGISYRAEIRLVSPRGAQQPCK</sequence>
<evidence type="ECO:0000256" key="9">
    <source>
        <dbReference type="ARBA" id="ARBA00023030"/>
    </source>
</evidence>
<evidence type="ECO:0000256" key="6">
    <source>
        <dbReference type="ARBA" id="ARBA00022536"/>
    </source>
</evidence>
<dbReference type="PROSITE" id="PS01186">
    <property type="entry name" value="EGF_2"/>
    <property type="match status" value="1"/>
</dbReference>
<keyword evidence="6 14" id="KW-0245">EGF-like domain</keyword>
<organism evidence="18 19">
    <name type="scientific">Scleropages formosus</name>
    <name type="common">Asian bonytongue</name>
    <name type="synonym">Osteoglossum formosum</name>
    <dbReference type="NCBI Taxonomy" id="113540"/>
    <lineage>
        <taxon>Eukaryota</taxon>
        <taxon>Metazoa</taxon>
        <taxon>Chordata</taxon>
        <taxon>Craniata</taxon>
        <taxon>Vertebrata</taxon>
        <taxon>Euteleostomi</taxon>
        <taxon>Actinopterygii</taxon>
        <taxon>Neopterygii</taxon>
        <taxon>Teleostei</taxon>
        <taxon>Osteoglossocephala</taxon>
        <taxon>Osteoglossomorpha</taxon>
        <taxon>Osteoglossiformes</taxon>
        <taxon>Osteoglossidae</taxon>
        <taxon>Scleropages</taxon>
    </lineage>
</organism>
<feature type="region of interest" description="Disordered" evidence="15">
    <location>
        <begin position="111"/>
        <end position="150"/>
    </location>
</feature>
<gene>
    <name evidence="18" type="primary">LOC108925825</name>
</gene>
<evidence type="ECO:0000256" key="3">
    <source>
        <dbReference type="ARBA" id="ARBA00008216"/>
    </source>
</evidence>
<comment type="subunit">
    <text evidence="12">Interacts with ERBB4.</text>
</comment>
<dbReference type="GO" id="GO:0048513">
    <property type="term" value="P:animal organ development"/>
    <property type="evidence" value="ECO:0007669"/>
    <property type="project" value="TreeGrafter"/>
</dbReference>
<dbReference type="FunFam" id="2.10.25.10:FF:000267">
    <property type="entry name" value="pro-neuregulin-3, membrane-bound isoform"/>
    <property type="match status" value="1"/>
</dbReference>
<keyword evidence="10 16" id="KW-0472">Membrane</keyword>
<reference evidence="18" key="3">
    <citation type="submission" date="2025-09" db="UniProtKB">
        <authorList>
            <consortium name="Ensembl"/>
        </authorList>
    </citation>
    <scope>IDENTIFICATION</scope>
</reference>
<proteinExistence type="inferred from homology"/>
<evidence type="ECO:0000256" key="4">
    <source>
        <dbReference type="ARBA" id="ARBA00022475"/>
    </source>
</evidence>
<evidence type="ECO:0000256" key="14">
    <source>
        <dbReference type="PROSITE-ProRule" id="PRU00076"/>
    </source>
</evidence>
<dbReference type="PROSITE" id="PS00022">
    <property type="entry name" value="EGF_1"/>
    <property type="match status" value="1"/>
</dbReference>
<evidence type="ECO:0000256" key="7">
    <source>
        <dbReference type="ARBA" id="ARBA00022692"/>
    </source>
</evidence>
<evidence type="ECO:0000256" key="10">
    <source>
        <dbReference type="ARBA" id="ARBA00023136"/>
    </source>
</evidence>
<dbReference type="CTD" id="100535494"/>
<evidence type="ECO:0000256" key="15">
    <source>
        <dbReference type="SAM" id="MobiDB-lite"/>
    </source>
</evidence>
<dbReference type="SUPFAM" id="SSF57196">
    <property type="entry name" value="EGF/Laminin"/>
    <property type="match status" value="1"/>
</dbReference>
<dbReference type="GO" id="GO:0005615">
    <property type="term" value="C:extracellular space"/>
    <property type="evidence" value="ECO:0007669"/>
    <property type="project" value="TreeGrafter"/>
</dbReference>
<dbReference type="GO" id="GO:0008083">
    <property type="term" value="F:growth factor activity"/>
    <property type="evidence" value="ECO:0007669"/>
    <property type="project" value="UniProtKB-KW"/>
</dbReference>
<evidence type="ECO:0000256" key="1">
    <source>
        <dbReference type="ARBA" id="ARBA00004251"/>
    </source>
</evidence>
<dbReference type="OrthoDB" id="9939684at2759"/>
<keyword evidence="9" id="KW-0339">Growth factor</keyword>
<dbReference type="Proteomes" id="UP000694397">
    <property type="component" value="Chromosome 8"/>
</dbReference>
<keyword evidence="4" id="KW-1003">Cell membrane</keyword>
<evidence type="ECO:0000259" key="17">
    <source>
        <dbReference type="PROSITE" id="PS50026"/>
    </source>
</evidence>
<evidence type="ECO:0000313" key="19">
    <source>
        <dbReference type="Proteomes" id="UP000694397"/>
    </source>
</evidence>
<evidence type="ECO:0000256" key="13">
    <source>
        <dbReference type="ARBA" id="ARBA00069446"/>
    </source>
</evidence>
<evidence type="ECO:0000256" key="16">
    <source>
        <dbReference type="SAM" id="Phobius"/>
    </source>
</evidence>